<evidence type="ECO:0000256" key="4">
    <source>
        <dbReference type="SAM" id="SignalP"/>
    </source>
</evidence>
<evidence type="ECO:0000256" key="2">
    <source>
        <dbReference type="ARBA" id="ARBA00023002"/>
    </source>
</evidence>
<evidence type="ECO:0008006" key="9">
    <source>
        <dbReference type="Google" id="ProtNLM"/>
    </source>
</evidence>
<dbReference type="PROSITE" id="PS00079">
    <property type="entry name" value="MULTICOPPER_OXIDASE1"/>
    <property type="match status" value="1"/>
</dbReference>
<feature type="domain" description="Plastocyanin-like" evidence="5">
    <location>
        <begin position="295"/>
        <end position="386"/>
    </location>
</feature>
<name>A0ABN6XJ10_9MICO</name>
<dbReference type="InterPro" id="IPR033138">
    <property type="entry name" value="Cu_oxidase_CS"/>
</dbReference>
<evidence type="ECO:0000256" key="1">
    <source>
        <dbReference type="ARBA" id="ARBA00022723"/>
    </source>
</evidence>
<keyword evidence="8" id="KW-1185">Reference proteome</keyword>
<evidence type="ECO:0000256" key="3">
    <source>
        <dbReference type="SAM" id="MobiDB-lite"/>
    </source>
</evidence>
<proteinExistence type="predicted"/>
<keyword evidence="4" id="KW-0732">Signal</keyword>
<protein>
    <recommendedName>
        <fullName evidence="9">Copper oxidase</fullName>
    </recommendedName>
</protein>
<evidence type="ECO:0000259" key="5">
    <source>
        <dbReference type="Pfam" id="PF07731"/>
    </source>
</evidence>
<feature type="domain" description="Plastocyanin-like" evidence="6">
    <location>
        <begin position="121"/>
        <end position="231"/>
    </location>
</feature>
<evidence type="ECO:0000259" key="6">
    <source>
        <dbReference type="Pfam" id="PF07732"/>
    </source>
</evidence>
<feature type="chain" id="PRO_5046215600" description="Copper oxidase" evidence="4">
    <location>
        <begin position="23"/>
        <end position="388"/>
    </location>
</feature>
<dbReference type="Pfam" id="PF07732">
    <property type="entry name" value="Cu-oxidase_3"/>
    <property type="match status" value="1"/>
</dbReference>
<dbReference type="Gene3D" id="2.60.40.420">
    <property type="entry name" value="Cupredoxins - blue copper proteins"/>
    <property type="match status" value="1"/>
</dbReference>
<dbReference type="InterPro" id="IPR002355">
    <property type="entry name" value="Cu_oxidase_Cu_BS"/>
</dbReference>
<dbReference type="InterPro" id="IPR045087">
    <property type="entry name" value="Cu-oxidase_fam"/>
</dbReference>
<accession>A0ABN6XJ10</accession>
<dbReference type="InterPro" id="IPR011707">
    <property type="entry name" value="Cu-oxidase-like_N"/>
</dbReference>
<evidence type="ECO:0000313" key="8">
    <source>
        <dbReference type="Proteomes" id="UP001321498"/>
    </source>
</evidence>
<dbReference type="PANTHER" id="PTHR11709">
    <property type="entry name" value="MULTI-COPPER OXIDASE"/>
    <property type="match status" value="1"/>
</dbReference>
<dbReference type="PROSITE" id="PS00080">
    <property type="entry name" value="MULTICOPPER_OXIDASE2"/>
    <property type="match status" value="1"/>
</dbReference>
<dbReference type="Pfam" id="PF07731">
    <property type="entry name" value="Cu-oxidase_2"/>
    <property type="match status" value="1"/>
</dbReference>
<reference evidence="8" key="1">
    <citation type="journal article" date="2019" name="Int. J. Syst. Evol. Microbiol.">
        <title>The Global Catalogue of Microorganisms (GCM) 10K type strain sequencing project: providing services to taxonomists for standard genome sequencing and annotation.</title>
        <authorList>
            <consortium name="The Broad Institute Genomics Platform"/>
            <consortium name="The Broad Institute Genome Sequencing Center for Infectious Disease"/>
            <person name="Wu L."/>
            <person name="Ma J."/>
        </authorList>
    </citation>
    <scope>NUCLEOTIDE SEQUENCE [LARGE SCALE GENOMIC DNA]</scope>
    <source>
        <strain evidence="8">NBRC 108725</strain>
    </source>
</reference>
<gene>
    <name evidence="7" type="ORF">GCM10025866_07990</name>
</gene>
<dbReference type="Proteomes" id="UP001321498">
    <property type="component" value="Chromosome"/>
</dbReference>
<dbReference type="PANTHER" id="PTHR11709:SF486">
    <property type="entry name" value="MULTICOPPER OXIDASE"/>
    <property type="match status" value="1"/>
</dbReference>
<keyword evidence="2" id="KW-0560">Oxidoreductase</keyword>
<organism evidence="7 8">
    <name type="scientific">Naasia aerilata</name>
    <dbReference type="NCBI Taxonomy" id="1162966"/>
    <lineage>
        <taxon>Bacteria</taxon>
        <taxon>Bacillati</taxon>
        <taxon>Actinomycetota</taxon>
        <taxon>Actinomycetes</taxon>
        <taxon>Micrococcales</taxon>
        <taxon>Microbacteriaceae</taxon>
        <taxon>Naasia</taxon>
    </lineage>
</organism>
<feature type="region of interest" description="Disordered" evidence="3">
    <location>
        <begin position="161"/>
        <end position="194"/>
    </location>
</feature>
<dbReference type="SUPFAM" id="SSF49503">
    <property type="entry name" value="Cupredoxins"/>
    <property type="match status" value="2"/>
</dbReference>
<feature type="signal peptide" evidence="4">
    <location>
        <begin position="1"/>
        <end position="22"/>
    </location>
</feature>
<keyword evidence="1" id="KW-0479">Metal-binding</keyword>
<evidence type="ECO:0000313" key="7">
    <source>
        <dbReference type="EMBL" id="BDZ44890.1"/>
    </source>
</evidence>
<dbReference type="InterPro" id="IPR011706">
    <property type="entry name" value="Cu-oxidase_C"/>
</dbReference>
<dbReference type="RefSeq" id="WP_286278302.1">
    <property type="nucleotide sequence ID" value="NZ_AP027731.1"/>
</dbReference>
<dbReference type="InterPro" id="IPR008972">
    <property type="entry name" value="Cupredoxin"/>
</dbReference>
<dbReference type="PROSITE" id="PS51257">
    <property type="entry name" value="PROKAR_LIPOPROTEIN"/>
    <property type="match status" value="1"/>
</dbReference>
<sequence length="388" mass="42033">MNLRMLGVAAAAALLLTGCVSAAGAGHHTPGPIPAGGQERVYYIAADEELWDFAPQGRNEITGADFGDAENVFVAPGPTRIGHIYRKSLYHRYTDDTFSERTPAPTGCGEHPRACDDTLGMLGPVIRAVVGDTITVVFRNNTEFPASVHPHGVFYAKDSEGAPYADETSGSDKEDDAVPPGGTHTYRWEVPARAGPGPMDGSSVLWMYHSHADEVADTNAGLVGPIVITARDKADVETATPADVDREVFSYFSVVDENASLHLGRNLAELAEEPREVDPDDEEGFEESNLMHSINGYVYGNGPMPELRVGETVRWYTFTLGTEVDLHTPHWHGNTVIANQMSADMVQLLPGMMMASTMIPDDPGVWLFHCHVNDHIAAGMISRYRVTA</sequence>
<dbReference type="EMBL" id="AP027731">
    <property type="protein sequence ID" value="BDZ44890.1"/>
    <property type="molecule type" value="Genomic_DNA"/>
</dbReference>